<comment type="subcellular location">
    <subcellularLocation>
        <location evidence="1">Nucleus</location>
    </subcellularLocation>
</comment>
<evidence type="ECO:0000256" key="4">
    <source>
        <dbReference type="ARBA" id="ARBA00023125"/>
    </source>
</evidence>
<evidence type="ECO:0000256" key="3">
    <source>
        <dbReference type="ARBA" id="ARBA00022763"/>
    </source>
</evidence>
<reference evidence="8 9" key="1">
    <citation type="journal article" date="2016" name="Front. Microbiol.">
        <title>Genome and transcriptome sequences reveal the specific parasitism of the nematophagous Purpureocillium lilacinum 36-1.</title>
        <authorList>
            <person name="Xie J."/>
            <person name="Li S."/>
            <person name="Mo C."/>
            <person name="Xiao X."/>
            <person name="Peng D."/>
            <person name="Wang G."/>
            <person name="Xiao Y."/>
        </authorList>
    </citation>
    <scope>NUCLEOTIDE SEQUENCE [LARGE SCALE GENOMIC DNA]</scope>
    <source>
        <strain evidence="8 9">36-1</strain>
    </source>
</reference>
<evidence type="ECO:0000313" key="9">
    <source>
        <dbReference type="Proteomes" id="UP000245956"/>
    </source>
</evidence>
<keyword evidence="6" id="KW-0539">Nucleus</keyword>
<protein>
    <submittedName>
        <fullName evidence="8">Uncharacterized protein</fullName>
    </submittedName>
</protein>
<evidence type="ECO:0000256" key="5">
    <source>
        <dbReference type="ARBA" id="ARBA00023204"/>
    </source>
</evidence>
<keyword evidence="5" id="KW-0234">DNA repair</keyword>
<dbReference type="GO" id="GO:0000712">
    <property type="term" value="P:resolution of meiotic recombination intermediates"/>
    <property type="evidence" value="ECO:0007669"/>
    <property type="project" value="TreeGrafter"/>
</dbReference>
<feature type="compositionally biased region" description="Basic residues" evidence="7">
    <location>
        <begin position="425"/>
        <end position="434"/>
    </location>
</feature>
<evidence type="ECO:0000256" key="1">
    <source>
        <dbReference type="ARBA" id="ARBA00004123"/>
    </source>
</evidence>
<dbReference type="GO" id="GO:0051382">
    <property type="term" value="P:kinetochore assembly"/>
    <property type="evidence" value="ECO:0007669"/>
    <property type="project" value="InterPro"/>
</dbReference>
<dbReference type="EMBL" id="LCWV01000004">
    <property type="protein sequence ID" value="PWI74125.1"/>
    <property type="molecule type" value="Genomic_DNA"/>
</dbReference>
<keyword evidence="4" id="KW-0238">DNA-binding</keyword>
<dbReference type="CDD" id="cd22921">
    <property type="entry name" value="HFD_CENP-X"/>
    <property type="match status" value="1"/>
</dbReference>
<dbReference type="GO" id="GO:0046982">
    <property type="term" value="F:protein heterodimerization activity"/>
    <property type="evidence" value="ECO:0007669"/>
    <property type="project" value="InterPro"/>
</dbReference>
<dbReference type="PANTHER" id="PTHR28680:SF1">
    <property type="entry name" value="CENTROMERE PROTEIN X"/>
    <property type="match status" value="1"/>
</dbReference>
<keyword evidence="3" id="KW-0227">DNA damage</keyword>
<dbReference type="PANTHER" id="PTHR28680">
    <property type="entry name" value="CENTROMERE PROTEIN X"/>
    <property type="match status" value="1"/>
</dbReference>
<evidence type="ECO:0000313" key="8">
    <source>
        <dbReference type="EMBL" id="PWI74125.1"/>
    </source>
</evidence>
<sequence>MPPKQASAGARGRPKGSTNKRASAAATAADSAESSDPFDSPDEQAGEDAARRRTTARRASNSAAAATQEDEGHAEAEAEKTIPRELLTRVLHEFFAKDATRISRDANAAVGKYVDVFVREAIARAAVDKRGGFLELLMDRRPEATGGGKHSGELRRALLEADIREADQTAMLRRAHDDCGNTQTRIHAASIESSPREWPKISTCTGMAIGGSTQHTAATQEWTKGLSARGTTQRVCDGLWRTQTLANAGGARGKAAWASQTALQIAKDDDFRAVSRSCGGNRLSSWSLSSSQWVSGTADVLLRLPGTDRVVMVALIKTVSAPARRRLETSSAGHRQGIDNPFGGTHMALPQLLDRRHRRLASGETQSFVLAVAVQWPIQQYRGSLGIIRPCGPTCTETENRGRDGAWPRPSHKHPSATTDTSGHRVTRQGKKKKTDSMSGVPLTVAPYYSALARIGSDFARVAEASRVAADSPPALKPGLSRLCRSRDRREARRRRRRRRRRNGNAPPQLPTLPTLPTCGCEGNGPARLRALDFGCDEGRSTAGTDILQRAAMMRPPPLRLNSSFTMSHAAFQAHLAHRLEDLRETLLFGGNEAQPFNPSPRPSQVSPF</sequence>
<evidence type="ECO:0000256" key="6">
    <source>
        <dbReference type="ARBA" id="ARBA00023242"/>
    </source>
</evidence>
<dbReference type="InterPro" id="IPR009072">
    <property type="entry name" value="Histone-fold"/>
</dbReference>
<feature type="compositionally biased region" description="Low complexity" evidence="7">
    <location>
        <begin position="57"/>
        <end position="67"/>
    </location>
</feature>
<feature type="compositionally biased region" description="Low complexity" evidence="7">
    <location>
        <begin position="22"/>
        <end position="35"/>
    </location>
</feature>
<accession>A0A2U3EHX5</accession>
<dbReference type="GO" id="GO:0031297">
    <property type="term" value="P:replication fork processing"/>
    <property type="evidence" value="ECO:0007669"/>
    <property type="project" value="TreeGrafter"/>
</dbReference>
<feature type="region of interest" description="Disordered" evidence="7">
    <location>
        <begin position="467"/>
        <end position="518"/>
    </location>
</feature>
<dbReference type="GO" id="GO:0003677">
    <property type="term" value="F:DNA binding"/>
    <property type="evidence" value="ECO:0007669"/>
    <property type="project" value="UniProtKB-KW"/>
</dbReference>
<dbReference type="Pfam" id="PF09415">
    <property type="entry name" value="CENP-X"/>
    <property type="match status" value="1"/>
</dbReference>
<dbReference type="GO" id="GO:0006281">
    <property type="term" value="P:DNA repair"/>
    <property type="evidence" value="ECO:0007669"/>
    <property type="project" value="UniProtKB-KW"/>
</dbReference>
<feature type="compositionally biased region" description="Basic and acidic residues" evidence="7">
    <location>
        <begin position="70"/>
        <end position="81"/>
    </location>
</feature>
<dbReference type="GO" id="GO:0071821">
    <property type="term" value="C:FANCM-MHF complex"/>
    <property type="evidence" value="ECO:0007669"/>
    <property type="project" value="TreeGrafter"/>
</dbReference>
<organism evidence="8 9">
    <name type="scientific">Purpureocillium lilacinum</name>
    <name type="common">Paecilomyces lilacinus</name>
    <dbReference type="NCBI Taxonomy" id="33203"/>
    <lineage>
        <taxon>Eukaryota</taxon>
        <taxon>Fungi</taxon>
        <taxon>Dikarya</taxon>
        <taxon>Ascomycota</taxon>
        <taxon>Pezizomycotina</taxon>
        <taxon>Sordariomycetes</taxon>
        <taxon>Hypocreomycetidae</taxon>
        <taxon>Hypocreales</taxon>
        <taxon>Ophiocordycipitaceae</taxon>
        <taxon>Purpureocillium</taxon>
    </lineage>
</organism>
<comment type="caution">
    <text evidence="8">The sequence shown here is derived from an EMBL/GenBank/DDBJ whole genome shotgun (WGS) entry which is preliminary data.</text>
</comment>
<comment type="similarity">
    <text evidence="2">Belongs to the CENP-X/MHF2 family.</text>
</comment>
<evidence type="ECO:0000256" key="2">
    <source>
        <dbReference type="ARBA" id="ARBA00009359"/>
    </source>
</evidence>
<gene>
    <name evidence="8" type="ORF">PCL_09401</name>
</gene>
<dbReference type="InterPro" id="IPR018552">
    <property type="entry name" value="CENP-X"/>
</dbReference>
<feature type="region of interest" description="Disordered" evidence="7">
    <location>
        <begin position="1"/>
        <end position="81"/>
    </location>
</feature>
<feature type="region of interest" description="Disordered" evidence="7">
    <location>
        <begin position="396"/>
        <end position="441"/>
    </location>
</feature>
<dbReference type="Proteomes" id="UP000245956">
    <property type="component" value="Unassembled WGS sequence"/>
</dbReference>
<dbReference type="Gene3D" id="1.10.20.10">
    <property type="entry name" value="Histone, subunit A"/>
    <property type="match status" value="1"/>
</dbReference>
<feature type="region of interest" description="Disordered" evidence="7">
    <location>
        <begin position="326"/>
        <end position="345"/>
    </location>
</feature>
<proteinExistence type="inferred from homology"/>
<feature type="compositionally biased region" description="Basic residues" evidence="7">
    <location>
        <begin position="492"/>
        <end position="503"/>
    </location>
</feature>
<name>A0A2U3EHX5_PURLI</name>
<evidence type="ECO:0000256" key="7">
    <source>
        <dbReference type="SAM" id="MobiDB-lite"/>
    </source>
</evidence>
<dbReference type="AlphaFoldDB" id="A0A2U3EHX5"/>